<name>A0ABY3XCJ7_9GAMM</name>
<reference evidence="1 2" key="1">
    <citation type="submission" date="2022-03" db="EMBL/GenBank/DDBJ databases">
        <title>Complete genome sequence of Lysobacter capsici VKM B-2533 and Lysobacter gummosus 10.1.1, promising sources of lytic agents.</title>
        <authorList>
            <person name="Tarlachkov S.V."/>
            <person name="Kudryakova I.V."/>
            <person name="Afoshin A.S."/>
            <person name="Leontyevskaya E.A."/>
            <person name="Leontyevskaya N.V."/>
        </authorList>
    </citation>
    <scope>NUCLEOTIDE SEQUENCE [LARGE SCALE GENOMIC DNA]</scope>
    <source>
        <strain evidence="1 2">10.1.1</strain>
    </source>
</reference>
<evidence type="ECO:0000313" key="1">
    <source>
        <dbReference type="EMBL" id="UNP29289.1"/>
    </source>
</evidence>
<sequence length="113" mass="13358">MLNDIERKRAENVIARLLKPRHSPHVKSGGDVLYRVVDQAIEVYSARPAYDDPDEIIEIPIAKFRYVRTRRVWLLFWLRASGKWQGYGPLLEAEDLPELVEEVWRDPYCCFWG</sequence>
<organism evidence="1 2">
    <name type="scientific">Lysobacter gummosus</name>
    <dbReference type="NCBI Taxonomy" id="262324"/>
    <lineage>
        <taxon>Bacteria</taxon>
        <taxon>Pseudomonadati</taxon>
        <taxon>Pseudomonadota</taxon>
        <taxon>Gammaproteobacteria</taxon>
        <taxon>Lysobacterales</taxon>
        <taxon>Lysobacteraceae</taxon>
        <taxon>Lysobacter</taxon>
    </lineage>
</organism>
<accession>A0ABY3XCJ7</accession>
<dbReference type="Proteomes" id="UP000829194">
    <property type="component" value="Chromosome"/>
</dbReference>
<dbReference type="Pfam" id="PF11225">
    <property type="entry name" value="DUF3024"/>
    <property type="match status" value="1"/>
</dbReference>
<keyword evidence="2" id="KW-1185">Reference proteome</keyword>
<dbReference type="EMBL" id="CP093547">
    <property type="protein sequence ID" value="UNP29289.1"/>
    <property type="molecule type" value="Genomic_DNA"/>
</dbReference>
<evidence type="ECO:0000313" key="2">
    <source>
        <dbReference type="Proteomes" id="UP000829194"/>
    </source>
</evidence>
<protein>
    <submittedName>
        <fullName evidence="1">DUF3024 domain-containing protein</fullName>
    </submittedName>
</protein>
<proteinExistence type="predicted"/>
<dbReference type="InterPro" id="IPR021388">
    <property type="entry name" value="DUF3024"/>
</dbReference>
<gene>
    <name evidence="1" type="ORF">MOV92_22930</name>
</gene>
<dbReference type="RefSeq" id="WP_083512763.1">
    <property type="nucleotide sequence ID" value="NZ_CP011131.1"/>
</dbReference>